<dbReference type="RefSeq" id="WP_367437472.1">
    <property type="nucleotide sequence ID" value="NZ_CP108413.1"/>
</dbReference>
<proteinExistence type="predicted"/>
<reference evidence="2 3" key="1">
    <citation type="submission" date="2024-10" db="EMBL/GenBank/DDBJ databases">
        <title>The Natural Products Discovery Center: Release of the First 8490 Sequenced Strains for Exploring Actinobacteria Biosynthetic Diversity.</title>
        <authorList>
            <person name="Kalkreuter E."/>
            <person name="Kautsar S.A."/>
            <person name="Yang D."/>
            <person name="Bader C.D."/>
            <person name="Teijaro C.N."/>
            <person name="Fluegel L."/>
            <person name="Davis C.M."/>
            <person name="Simpson J.R."/>
            <person name="Lauterbach L."/>
            <person name="Steele A.D."/>
            <person name="Gui C."/>
            <person name="Meng S."/>
            <person name="Li G."/>
            <person name="Viehrig K."/>
            <person name="Ye F."/>
            <person name="Su P."/>
            <person name="Kiefer A.F."/>
            <person name="Nichols A."/>
            <person name="Cepeda A.J."/>
            <person name="Yan W."/>
            <person name="Fan B."/>
            <person name="Jiang Y."/>
            <person name="Adhikari A."/>
            <person name="Zheng C.-J."/>
            <person name="Schuster L."/>
            <person name="Cowan T.M."/>
            <person name="Smanski M.J."/>
            <person name="Chevrette M.G."/>
            <person name="De Carvalho L.P.S."/>
            <person name="Shen B."/>
        </authorList>
    </citation>
    <scope>NUCLEOTIDE SEQUENCE [LARGE SCALE GENOMIC DNA]</scope>
    <source>
        <strain evidence="2 3">NPDC018013</strain>
    </source>
</reference>
<dbReference type="Proteomes" id="UP001610990">
    <property type="component" value="Unassembled WGS sequence"/>
</dbReference>
<keyword evidence="3" id="KW-1185">Reference proteome</keyword>
<sequence>MPLFASCTGMLRTASKGARITYTNSCSAGPDVPDPDLPTFPVRSPEWLDPQ</sequence>
<evidence type="ECO:0000313" key="2">
    <source>
        <dbReference type="EMBL" id="MFH8589400.1"/>
    </source>
</evidence>
<dbReference type="EMBL" id="JBIRGH010000032">
    <property type="protein sequence ID" value="MFH8589400.1"/>
    <property type="molecule type" value="Genomic_DNA"/>
</dbReference>
<name>A0ABW7RMU0_9ACTN</name>
<protein>
    <submittedName>
        <fullName evidence="2">Uncharacterized protein</fullName>
    </submittedName>
</protein>
<gene>
    <name evidence="2" type="ORF">ACH4GP_34355</name>
</gene>
<comment type="caution">
    <text evidence="2">The sequence shown here is derived from an EMBL/GenBank/DDBJ whole genome shotgun (WGS) entry which is preliminary data.</text>
</comment>
<evidence type="ECO:0000313" key="3">
    <source>
        <dbReference type="Proteomes" id="UP001610990"/>
    </source>
</evidence>
<feature type="region of interest" description="Disordered" evidence="1">
    <location>
        <begin position="26"/>
        <end position="51"/>
    </location>
</feature>
<evidence type="ECO:0000256" key="1">
    <source>
        <dbReference type="SAM" id="MobiDB-lite"/>
    </source>
</evidence>
<accession>A0ABW7RMU0</accession>
<organism evidence="2 3">
    <name type="scientific">Streptomyces celluloflavus</name>
    <dbReference type="NCBI Taxonomy" id="58344"/>
    <lineage>
        <taxon>Bacteria</taxon>
        <taxon>Bacillati</taxon>
        <taxon>Actinomycetota</taxon>
        <taxon>Actinomycetes</taxon>
        <taxon>Kitasatosporales</taxon>
        <taxon>Streptomycetaceae</taxon>
        <taxon>Streptomyces</taxon>
    </lineage>
</organism>